<dbReference type="SUPFAM" id="SSF55785">
    <property type="entry name" value="PYP-like sensor domain (PAS domain)"/>
    <property type="match status" value="1"/>
</dbReference>
<keyword evidence="19" id="KW-1185">Reference proteome</keyword>
<dbReference type="SUPFAM" id="SSF81606">
    <property type="entry name" value="PP2C-like"/>
    <property type="match status" value="1"/>
</dbReference>
<dbReference type="GO" id="GO:0004722">
    <property type="term" value="F:protein serine/threonine phosphatase activity"/>
    <property type="evidence" value="ECO:0007669"/>
    <property type="project" value="UniProtKB-EC"/>
</dbReference>
<evidence type="ECO:0000256" key="12">
    <source>
        <dbReference type="ARBA" id="ARBA00047761"/>
    </source>
</evidence>
<gene>
    <name evidence="18" type="ORF">FHR34_000691</name>
</gene>
<reference evidence="18 19" key="1">
    <citation type="submission" date="2020-08" db="EMBL/GenBank/DDBJ databases">
        <title>Sequencing the genomes of 1000 actinobacteria strains.</title>
        <authorList>
            <person name="Klenk H.-P."/>
        </authorList>
    </citation>
    <scope>NUCLEOTIDE SEQUENCE [LARGE SCALE GENOMIC DNA]</scope>
    <source>
        <strain evidence="18 19">DSM 41654</strain>
    </source>
</reference>
<dbReference type="GO" id="GO:0046872">
    <property type="term" value="F:metal ion binding"/>
    <property type="evidence" value="ECO:0007669"/>
    <property type="project" value="UniProtKB-KW"/>
</dbReference>
<evidence type="ECO:0000256" key="4">
    <source>
        <dbReference type="ARBA" id="ARBA00022723"/>
    </source>
</evidence>
<dbReference type="Proteomes" id="UP000540506">
    <property type="component" value="Unassembled WGS sequence"/>
</dbReference>
<dbReference type="InterPro" id="IPR000014">
    <property type="entry name" value="PAS"/>
</dbReference>
<dbReference type="Pfam" id="PF08447">
    <property type="entry name" value="PAS_3"/>
    <property type="match status" value="1"/>
</dbReference>
<dbReference type="PANTHER" id="PTHR43156:SF2">
    <property type="entry name" value="STAGE II SPORULATION PROTEIN E"/>
    <property type="match status" value="1"/>
</dbReference>
<accession>A0A7W7QY85</accession>
<dbReference type="EC" id="3.1.3.16" evidence="1"/>
<comment type="function">
    <text evidence="13">Primarily acts as an independent SigF regulator that is sensitive to the osmosensory signal, mediating the cross talk of PknD with the SigF regulon. Possesses both phosphatase and kinase activities. The kinase domain functions as a classic anti-sigma factor-like kinase to phosphorylate the anti-anti-sigma factor domain at the canonical regulatory site, and the phosphatase domain antagonizes this activity.</text>
</comment>
<keyword evidence="5" id="KW-0547">Nucleotide-binding</keyword>
<evidence type="ECO:0000256" key="13">
    <source>
        <dbReference type="ARBA" id="ARBA00056274"/>
    </source>
</evidence>
<organism evidence="18 19">
    <name type="scientific">Kitasatospora kifunensis</name>
    <name type="common">Streptomyces kifunensis</name>
    <dbReference type="NCBI Taxonomy" id="58351"/>
    <lineage>
        <taxon>Bacteria</taxon>
        <taxon>Bacillati</taxon>
        <taxon>Actinomycetota</taxon>
        <taxon>Actinomycetes</taxon>
        <taxon>Kitasatosporales</taxon>
        <taxon>Streptomycetaceae</taxon>
        <taxon>Kitasatospora</taxon>
    </lineage>
</organism>
<keyword evidence="3" id="KW-0808">Transferase</keyword>
<evidence type="ECO:0000256" key="10">
    <source>
        <dbReference type="ARBA" id="ARBA00022912"/>
    </source>
</evidence>
<dbReference type="Gene3D" id="3.30.450.40">
    <property type="match status" value="1"/>
</dbReference>
<dbReference type="InterPro" id="IPR036457">
    <property type="entry name" value="PPM-type-like_dom_sf"/>
</dbReference>
<keyword evidence="8" id="KW-0067">ATP-binding</keyword>
<dbReference type="InterPro" id="IPR013655">
    <property type="entry name" value="PAS_fold_3"/>
</dbReference>
<dbReference type="InterPro" id="IPR001610">
    <property type="entry name" value="PAC"/>
</dbReference>
<dbReference type="Gene3D" id="3.60.40.10">
    <property type="entry name" value="PPM-type phosphatase domain"/>
    <property type="match status" value="1"/>
</dbReference>
<keyword evidence="10" id="KW-0904">Protein phosphatase</keyword>
<evidence type="ECO:0000256" key="7">
    <source>
        <dbReference type="ARBA" id="ARBA00022801"/>
    </source>
</evidence>
<comment type="catalytic activity">
    <reaction evidence="12">
        <text>O-phospho-L-seryl-[protein] + H2O = L-seryl-[protein] + phosphate</text>
        <dbReference type="Rhea" id="RHEA:20629"/>
        <dbReference type="Rhea" id="RHEA-COMP:9863"/>
        <dbReference type="Rhea" id="RHEA-COMP:11604"/>
        <dbReference type="ChEBI" id="CHEBI:15377"/>
        <dbReference type="ChEBI" id="CHEBI:29999"/>
        <dbReference type="ChEBI" id="CHEBI:43474"/>
        <dbReference type="ChEBI" id="CHEBI:83421"/>
        <dbReference type="EC" id="3.1.3.16"/>
    </reaction>
</comment>
<evidence type="ECO:0000313" key="19">
    <source>
        <dbReference type="Proteomes" id="UP000540506"/>
    </source>
</evidence>
<dbReference type="GO" id="GO:0005524">
    <property type="term" value="F:ATP binding"/>
    <property type="evidence" value="ECO:0007669"/>
    <property type="project" value="UniProtKB-KW"/>
</dbReference>
<feature type="domain" description="PPM-type phosphatase" evidence="17">
    <location>
        <begin position="327"/>
        <end position="541"/>
    </location>
</feature>
<evidence type="ECO:0000256" key="14">
    <source>
        <dbReference type="ARBA" id="ARBA00075117"/>
    </source>
</evidence>
<protein>
    <recommendedName>
        <fullName evidence="1">protein-serine/threonine phosphatase</fullName>
        <ecNumber evidence="1">3.1.3.16</ecNumber>
    </recommendedName>
    <alternativeName>
        <fullName evidence="15">Protein-serine/threonine phosphatase</fullName>
    </alternativeName>
    <alternativeName>
        <fullName evidence="14">Serine/threonine-protein kinase</fullName>
    </alternativeName>
</protein>
<keyword evidence="11" id="KW-0464">Manganese</keyword>
<dbReference type="EMBL" id="JACHJV010000001">
    <property type="protein sequence ID" value="MBB4921698.1"/>
    <property type="molecule type" value="Genomic_DNA"/>
</dbReference>
<keyword evidence="7" id="KW-0378">Hydrolase</keyword>
<keyword evidence="6" id="KW-0418">Kinase</keyword>
<keyword evidence="9" id="KW-0460">Magnesium</keyword>
<dbReference type="RefSeq" id="WP_184933989.1">
    <property type="nucleotide sequence ID" value="NZ_JACHJV010000001.1"/>
</dbReference>
<comment type="caution">
    <text evidence="18">The sequence shown here is derived from an EMBL/GenBank/DDBJ whole genome shotgun (WGS) entry which is preliminary data.</text>
</comment>
<keyword evidence="4" id="KW-0479">Metal-binding</keyword>
<evidence type="ECO:0000256" key="8">
    <source>
        <dbReference type="ARBA" id="ARBA00022840"/>
    </source>
</evidence>
<dbReference type="InterPro" id="IPR001932">
    <property type="entry name" value="PPM-type_phosphatase-like_dom"/>
</dbReference>
<dbReference type="Gene3D" id="3.30.450.20">
    <property type="entry name" value="PAS domain"/>
    <property type="match status" value="1"/>
</dbReference>
<evidence type="ECO:0000256" key="5">
    <source>
        <dbReference type="ARBA" id="ARBA00022741"/>
    </source>
</evidence>
<dbReference type="SUPFAM" id="SSF55781">
    <property type="entry name" value="GAF domain-like"/>
    <property type="match status" value="1"/>
</dbReference>
<dbReference type="SMART" id="SM00086">
    <property type="entry name" value="PAC"/>
    <property type="match status" value="1"/>
</dbReference>
<proteinExistence type="predicted"/>
<dbReference type="CDD" id="cd00130">
    <property type="entry name" value="PAS"/>
    <property type="match status" value="1"/>
</dbReference>
<dbReference type="InterPro" id="IPR035965">
    <property type="entry name" value="PAS-like_dom_sf"/>
</dbReference>
<dbReference type="InterPro" id="IPR052016">
    <property type="entry name" value="Bact_Sigma-Reg"/>
</dbReference>
<evidence type="ECO:0000256" key="3">
    <source>
        <dbReference type="ARBA" id="ARBA00022679"/>
    </source>
</evidence>
<evidence type="ECO:0000256" key="9">
    <source>
        <dbReference type="ARBA" id="ARBA00022842"/>
    </source>
</evidence>
<evidence type="ECO:0000256" key="1">
    <source>
        <dbReference type="ARBA" id="ARBA00013081"/>
    </source>
</evidence>
<sequence length="558" mass="59921">MTEQPQPHVDPVEALAATGLGCFEWDPATGRFTLDEGGLAVFDLRPEEYSGMVAGLSHRIPVDEVLRLVNLVHEIRTGQSDSYSSYFRIRHRDGSMHWAHTQGQAIYDPGLRVVGVVRDATQELAHSALRLMAEDDRQRQEAALREVAQALGEAFGVDDVVAVLTGDQSMRRLGAQGITLGVVDQGRIRLVGAVGGVNVRMRELHRARLTEPRPLNDVVRSGEPAFFTSRDAFVHHYPDLADQVADSLATAAAFLPLIAQGRPIGALALVYEGKRSFSSHDRTLLTTLASAIAQSLQRAMLVDQSREIAAGLQNAMLPRRLPELTGGALTVRYRTAREGVWIGGDWYDAVPLAEDVVAVAIGDVQGHDTEAAAIMGQLRIAMTAYAAEGHSSSAVLARASAFLAELRADRFATCLYAQVELATGRVRAANAGHLPPLVRHADGTVSRIEVATGLPLGLPVDWAPEGYPHTDFQLAPGDTLVLYTDGLVERPGEDLEVGLARLAQVFGAGPPALPALADHVRDTLGGRLDAEDDAALLLLQRTAHPVDVQEPSRSGSEA</sequence>
<evidence type="ECO:0000259" key="17">
    <source>
        <dbReference type="SMART" id="SM00331"/>
    </source>
</evidence>
<dbReference type="PANTHER" id="PTHR43156">
    <property type="entry name" value="STAGE II SPORULATION PROTEIN E-RELATED"/>
    <property type="match status" value="1"/>
</dbReference>
<evidence type="ECO:0000256" key="11">
    <source>
        <dbReference type="ARBA" id="ARBA00023211"/>
    </source>
</evidence>
<dbReference type="GO" id="GO:0016301">
    <property type="term" value="F:kinase activity"/>
    <property type="evidence" value="ECO:0007669"/>
    <property type="project" value="UniProtKB-KW"/>
</dbReference>
<evidence type="ECO:0000256" key="6">
    <source>
        <dbReference type="ARBA" id="ARBA00022777"/>
    </source>
</evidence>
<dbReference type="InterPro" id="IPR003018">
    <property type="entry name" value="GAF"/>
</dbReference>
<dbReference type="FunFam" id="3.60.40.10:FF:000005">
    <property type="entry name" value="Serine/threonine protein phosphatase"/>
    <property type="match status" value="1"/>
</dbReference>
<dbReference type="AlphaFoldDB" id="A0A7W7QY85"/>
<name>A0A7W7QY85_KITKI</name>
<dbReference type="InterPro" id="IPR029016">
    <property type="entry name" value="GAF-like_dom_sf"/>
</dbReference>
<evidence type="ECO:0000256" key="2">
    <source>
        <dbReference type="ARBA" id="ARBA00022553"/>
    </source>
</evidence>
<keyword evidence="2" id="KW-0597">Phosphoprotein</keyword>
<evidence type="ECO:0000259" key="16">
    <source>
        <dbReference type="SMART" id="SM00065"/>
    </source>
</evidence>
<evidence type="ECO:0000256" key="15">
    <source>
        <dbReference type="ARBA" id="ARBA00081350"/>
    </source>
</evidence>
<dbReference type="SMART" id="SM00331">
    <property type="entry name" value="PP2C_SIG"/>
    <property type="match status" value="1"/>
</dbReference>
<evidence type="ECO:0000313" key="18">
    <source>
        <dbReference type="EMBL" id="MBB4921698.1"/>
    </source>
</evidence>
<dbReference type="Pfam" id="PF13185">
    <property type="entry name" value="GAF_2"/>
    <property type="match status" value="1"/>
</dbReference>
<dbReference type="SMART" id="SM00065">
    <property type="entry name" value="GAF"/>
    <property type="match status" value="1"/>
</dbReference>
<dbReference type="Pfam" id="PF07228">
    <property type="entry name" value="SpoIIE"/>
    <property type="match status" value="1"/>
</dbReference>
<feature type="domain" description="GAF" evidence="16">
    <location>
        <begin position="139"/>
        <end position="306"/>
    </location>
</feature>